<dbReference type="HAMAP" id="MF_00213">
    <property type="entry name" value="HypA_HybF"/>
    <property type="match status" value="1"/>
</dbReference>
<evidence type="ECO:0000256" key="4">
    <source>
        <dbReference type="ARBA" id="ARBA00022833"/>
    </source>
</evidence>
<proteinExistence type="inferred from homology"/>
<evidence type="ECO:0000313" key="7">
    <source>
        <dbReference type="Proteomes" id="UP001551695"/>
    </source>
</evidence>
<evidence type="ECO:0000256" key="1">
    <source>
        <dbReference type="ARBA" id="ARBA00010748"/>
    </source>
</evidence>
<comment type="caution">
    <text evidence="6">The sequence shown here is derived from an EMBL/GenBank/DDBJ whole genome shotgun (WGS) entry which is preliminary data.</text>
</comment>
<feature type="binding site" evidence="5">
    <location>
        <position position="89"/>
    </location>
    <ligand>
        <name>Zn(2+)</name>
        <dbReference type="ChEBI" id="CHEBI:29105"/>
    </ligand>
</feature>
<dbReference type="PROSITE" id="PS01249">
    <property type="entry name" value="HYPA"/>
    <property type="match status" value="1"/>
</dbReference>
<comment type="function">
    <text evidence="5">Involved in the maturation of [NiFe] hydrogenases. Required for nickel insertion into the metal center of the hydrogenase.</text>
</comment>
<protein>
    <recommendedName>
        <fullName evidence="5">Hydrogenase maturation factor HypA</fullName>
    </recommendedName>
</protein>
<keyword evidence="7" id="KW-1185">Reference proteome</keyword>
<dbReference type="PIRSF" id="PIRSF004761">
    <property type="entry name" value="Hydrgn_mat_HypA"/>
    <property type="match status" value="1"/>
</dbReference>
<dbReference type="PANTHER" id="PTHR34535">
    <property type="entry name" value="HYDROGENASE MATURATION FACTOR HYPA"/>
    <property type="match status" value="1"/>
</dbReference>
<evidence type="ECO:0000313" key="6">
    <source>
        <dbReference type="EMBL" id="MEV0708320.1"/>
    </source>
</evidence>
<evidence type="ECO:0000256" key="2">
    <source>
        <dbReference type="ARBA" id="ARBA00022596"/>
    </source>
</evidence>
<dbReference type="PANTHER" id="PTHR34535:SF3">
    <property type="entry name" value="HYDROGENASE MATURATION FACTOR HYPA"/>
    <property type="match status" value="1"/>
</dbReference>
<name>A0ABV3FSQ6_9NOCA</name>
<feature type="binding site" evidence="5">
    <location>
        <position position="2"/>
    </location>
    <ligand>
        <name>Ni(2+)</name>
        <dbReference type="ChEBI" id="CHEBI:49786"/>
    </ligand>
</feature>
<dbReference type="Proteomes" id="UP001551695">
    <property type="component" value="Unassembled WGS sequence"/>
</dbReference>
<reference evidence="6 7" key="1">
    <citation type="submission" date="2024-06" db="EMBL/GenBank/DDBJ databases">
        <title>The Natural Products Discovery Center: Release of the First 8490 Sequenced Strains for Exploring Actinobacteria Biosynthetic Diversity.</title>
        <authorList>
            <person name="Kalkreuter E."/>
            <person name="Kautsar S.A."/>
            <person name="Yang D."/>
            <person name="Bader C.D."/>
            <person name="Teijaro C.N."/>
            <person name="Fluegel L."/>
            <person name="Davis C.M."/>
            <person name="Simpson J.R."/>
            <person name="Lauterbach L."/>
            <person name="Steele A.D."/>
            <person name="Gui C."/>
            <person name="Meng S."/>
            <person name="Li G."/>
            <person name="Viehrig K."/>
            <person name="Ye F."/>
            <person name="Su P."/>
            <person name="Kiefer A.F."/>
            <person name="Nichols A."/>
            <person name="Cepeda A.J."/>
            <person name="Yan W."/>
            <person name="Fan B."/>
            <person name="Jiang Y."/>
            <person name="Adhikari A."/>
            <person name="Zheng C.-J."/>
            <person name="Schuster L."/>
            <person name="Cowan T.M."/>
            <person name="Smanski M.J."/>
            <person name="Chevrette M.G."/>
            <person name="De Carvalho L.P.S."/>
            <person name="Shen B."/>
        </authorList>
    </citation>
    <scope>NUCLEOTIDE SEQUENCE [LARGE SCALE GENOMIC DNA]</scope>
    <source>
        <strain evidence="6 7">NPDC050403</strain>
    </source>
</reference>
<comment type="similarity">
    <text evidence="1 5">Belongs to the HypA/HybF family.</text>
</comment>
<sequence length="125" mass="13156">MHEMAITQSVIDAVCEHAAGRRVHGVTVTVGALCAVVPDAMRFCFELAAEGTVAEGADLEIVEVAGAARCRGCGAEFELTYPILLCRACGGADVEVRSGQELRITSMEVESTCAQPVDAATTRQR</sequence>
<dbReference type="InterPro" id="IPR000688">
    <property type="entry name" value="HypA/HybF"/>
</dbReference>
<evidence type="ECO:0000256" key="5">
    <source>
        <dbReference type="HAMAP-Rule" id="MF_00213"/>
    </source>
</evidence>
<keyword evidence="4 5" id="KW-0862">Zinc</keyword>
<dbReference type="NCBIfam" id="TIGR00100">
    <property type="entry name" value="hypA"/>
    <property type="match status" value="1"/>
</dbReference>
<dbReference type="RefSeq" id="WP_355088918.1">
    <property type="nucleotide sequence ID" value="NZ_JBEXKW010000049.1"/>
</dbReference>
<keyword evidence="2 5" id="KW-0533">Nickel</keyword>
<dbReference type="InterPro" id="IPR020538">
    <property type="entry name" value="Hydgase_Ni_incorp_HypA/HybF_CS"/>
</dbReference>
<dbReference type="Pfam" id="PF01155">
    <property type="entry name" value="HypA"/>
    <property type="match status" value="1"/>
</dbReference>
<keyword evidence="3 5" id="KW-0479">Metal-binding</keyword>
<dbReference type="EMBL" id="JBFAKC010000005">
    <property type="protein sequence ID" value="MEV0708320.1"/>
    <property type="molecule type" value="Genomic_DNA"/>
</dbReference>
<evidence type="ECO:0000256" key="3">
    <source>
        <dbReference type="ARBA" id="ARBA00022723"/>
    </source>
</evidence>
<accession>A0ABV3FSQ6</accession>
<feature type="binding site" evidence="5">
    <location>
        <position position="70"/>
    </location>
    <ligand>
        <name>Zn(2+)</name>
        <dbReference type="ChEBI" id="CHEBI:29105"/>
    </ligand>
</feature>
<dbReference type="Gene3D" id="3.30.2320.80">
    <property type="match status" value="1"/>
</dbReference>
<feature type="binding site" evidence="5">
    <location>
        <position position="86"/>
    </location>
    <ligand>
        <name>Zn(2+)</name>
        <dbReference type="ChEBI" id="CHEBI:29105"/>
    </ligand>
</feature>
<feature type="binding site" evidence="5">
    <location>
        <position position="73"/>
    </location>
    <ligand>
        <name>Zn(2+)</name>
        <dbReference type="ChEBI" id="CHEBI:29105"/>
    </ligand>
</feature>
<gene>
    <name evidence="5 6" type="primary">hypA</name>
    <name evidence="6" type="ORF">AB0I48_12205</name>
</gene>
<organism evidence="6 7">
    <name type="scientific">Nocardia aurea</name>
    <dbReference type="NCBI Taxonomy" id="2144174"/>
    <lineage>
        <taxon>Bacteria</taxon>
        <taxon>Bacillati</taxon>
        <taxon>Actinomycetota</taxon>
        <taxon>Actinomycetes</taxon>
        <taxon>Mycobacteriales</taxon>
        <taxon>Nocardiaceae</taxon>
        <taxon>Nocardia</taxon>
    </lineage>
</organism>